<protein>
    <submittedName>
        <fullName evidence="2">Uncharacterized protein</fullName>
    </submittedName>
</protein>
<organism evidence="2 3">
    <name type="scientific">Streptomyces finlayi</name>
    <dbReference type="NCBI Taxonomy" id="67296"/>
    <lineage>
        <taxon>Bacteria</taxon>
        <taxon>Bacillati</taxon>
        <taxon>Actinomycetota</taxon>
        <taxon>Actinomycetes</taxon>
        <taxon>Kitasatosporales</taxon>
        <taxon>Streptomycetaceae</taxon>
        <taxon>Streptomyces</taxon>
    </lineage>
</organism>
<evidence type="ECO:0000256" key="1">
    <source>
        <dbReference type="SAM" id="MobiDB-lite"/>
    </source>
</evidence>
<name>A0A918X8I9_9ACTN</name>
<proteinExistence type="predicted"/>
<dbReference type="AlphaFoldDB" id="A0A918X8I9"/>
<dbReference type="Proteomes" id="UP000638353">
    <property type="component" value="Unassembled WGS sequence"/>
</dbReference>
<feature type="region of interest" description="Disordered" evidence="1">
    <location>
        <begin position="41"/>
        <end position="65"/>
    </location>
</feature>
<accession>A0A918X8I9</accession>
<feature type="compositionally biased region" description="Basic and acidic residues" evidence="1">
    <location>
        <begin position="41"/>
        <end position="50"/>
    </location>
</feature>
<evidence type="ECO:0000313" key="2">
    <source>
        <dbReference type="EMBL" id="GHD18350.1"/>
    </source>
</evidence>
<dbReference type="EMBL" id="BMVC01000029">
    <property type="protein sequence ID" value="GHD18350.1"/>
    <property type="molecule type" value="Genomic_DNA"/>
</dbReference>
<comment type="caution">
    <text evidence="2">The sequence shown here is derived from an EMBL/GenBank/DDBJ whole genome shotgun (WGS) entry which is preliminary data.</text>
</comment>
<reference evidence="2" key="1">
    <citation type="journal article" date="2014" name="Int. J. Syst. Evol. Microbiol.">
        <title>Complete genome sequence of Corynebacterium casei LMG S-19264T (=DSM 44701T), isolated from a smear-ripened cheese.</title>
        <authorList>
            <consortium name="US DOE Joint Genome Institute (JGI-PGF)"/>
            <person name="Walter F."/>
            <person name="Albersmeier A."/>
            <person name="Kalinowski J."/>
            <person name="Ruckert C."/>
        </authorList>
    </citation>
    <scope>NUCLEOTIDE SEQUENCE</scope>
    <source>
        <strain evidence="2">JCM 4637</strain>
    </source>
</reference>
<sequence>MPILLGGDAVVELLCEPTGLLGQFVVLVRDELKQPQRVLRLSETEQRKPDAGVLGSDAGHGERDLGECHVPSNAYAAGGIRVHCQVRSSGPAARHQGRPDVQPAMHRSILMLRPGVAKAERVGRP</sequence>
<reference evidence="2" key="2">
    <citation type="submission" date="2020-09" db="EMBL/GenBank/DDBJ databases">
        <authorList>
            <person name="Sun Q."/>
            <person name="Ohkuma M."/>
        </authorList>
    </citation>
    <scope>NUCLEOTIDE SEQUENCE</scope>
    <source>
        <strain evidence="2">JCM 4637</strain>
    </source>
</reference>
<evidence type="ECO:0000313" key="3">
    <source>
        <dbReference type="Proteomes" id="UP000638353"/>
    </source>
</evidence>
<gene>
    <name evidence="2" type="ORF">GCM10010334_81180</name>
</gene>